<reference evidence="2" key="1">
    <citation type="journal article" date="2012" name="Mol. Plant Microbe Interact.">
        <title>A highly conserved effector in Fusarium oxysporum is required for full virulence on Arabidopsis.</title>
        <authorList>
            <person name="Thatcher L.F."/>
            <person name="Gardiner D.M."/>
            <person name="Kazan K."/>
            <person name="Manners J."/>
        </authorList>
    </citation>
    <scope>NUCLEOTIDE SEQUENCE [LARGE SCALE GENOMIC DNA]</scope>
    <source>
        <strain evidence="2">Fo5176</strain>
    </source>
</reference>
<proteinExistence type="predicted"/>
<gene>
    <name evidence="1" type="primary">28946193</name>
</gene>
<accession>A0A0D2XJL8</accession>
<name>A0A0D2XJL8_FUSOF</name>
<dbReference type="VEuPathDB" id="FungiDB:FOXG_04128"/>
<organism evidence="1 2">
    <name type="scientific">Fusarium oxysporum (strain Fo5176)</name>
    <name type="common">Fusarium vascular wilt</name>
    <dbReference type="NCBI Taxonomy" id="660025"/>
    <lineage>
        <taxon>Eukaryota</taxon>
        <taxon>Fungi</taxon>
        <taxon>Dikarya</taxon>
        <taxon>Ascomycota</taxon>
        <taxon>Pezizomycotina</taxon>
        <taxon>Sordariomycetes</taxon>
        <taxon>Hypocreomycetidae</taxon>
        <taxon>Hypocreales</taxon>
        <taxon>Nectriaceae</taxon>
        <taxon>Fusarium</taxon>
        <taxon>Fusarium oxysporum species complex</taxon>
    </lineage>
</organism>
<evidence type="ECO:0000313" key="1">
    <source>
        <dbReference type="EnsemblFungi" id="FOXG_04128P0"/>
    </source>
</evidence>
<dbReference type="EnsemblFungi" id="FOXG_04128T0">
    <property type="protein sequence ID" value="FOXG_04128P0"/>
    <property type="gene ID" value="FOXG_04128"/>
</dbReference>
<dbReference type="Proteomes" id="UP000002489">
    <property type="component" value="Unassembled WGS sequence"/>
</dbReference>
<reference evidence="1" key="2">
    <citation type="submission" date="2025-08" db="UniProtKB">
        <authorList>
            <consortium name="EnsemblFungi"/>
        </authorList>
    </citation>
    <scope>IDENTIFICATION</scope>
    <source>
        <strain evidence="1">4287 / CBS 123668 / FGSC 9935 / NRRL 34936</strain>
    </source>
</reference>
<evidence type="ECO:0000313" key="2">
    <source>
        <dbReference type="Proteomes" id="UP000002489"/>
    </source>
</evidence>
<dbReference type="AlphaFoldDB" id="A0A0D2XJL8"/>
<protein>
    <submittedName>
        <fullName evidence="1">Uncharacterized protein</fullName>
    </submittedName>
</protein>
<sequence length="103" mass="10977">MCMPFSTRLQDPVDPPPRYYKNYSSEYPVSGSSACSRQRDHTRGNEINEMNAASKEARARNKTKKRSFVFHNPGGRGSTHHHGGFMGAMAGGAGGGGGGVGGF</sequence>